<dbReference type="Gene3D" id="3.30.420.10">
    <property type="entry name" value="Ribonuclease H-like superfamily/Ribonuclease H"/>
    <property type="match status" value="1"/>
</dbReference>
<evidence type="ECO:0000259" key="1">
    <source>
        <dbReference type="Pfam" id="PF17921"/>
    </source>
</evidence>
<name>A0A445LMD2_GLYSO</name>
<dbReference type="AlphaFoldDB" id="A0A445LMD2"/>
<feature type="domain" description="Integrase zinc-binding" evidence="1">
    <location>
        <begin position="186"/>
        <end position="239"/>
    </location>
</feature>
<organism evidence="2 3">
    <name type="scientific">Glycine soja</name>
    <name type="common">Wild soybean</name>
    <dbReference type="NCBI Taxonomy" id="3848"/>
    <lineage>
        <taxon>Eukaryota</taxon>
        <taxon>Viridiplantae</taxon>
        <taxon>Streptophyta</taxon>
        <taxon>Embryophyta</taxon>
        <taxon>Tracheophyta</taxon>
        <taxon>Spermatophyta</taxon>
        <taxon>Magnoliopsida</taxon>
        <taxon>eudicotyledons</taxon>
        <taxon>Gunneridae</taxon>
        <taxon>Pentapetalae</taxon>
        <taxon>rosids</taxon>
        <taxon>fabids</taxon>
        <taxon>Fabales</taxon>
        <taxon>Fabaceae</taxon>
        <taxon>Papilionoideae</taxon>
        <taxon>50 kb inversion clade</taxon>
        <taxon>NPAAA clade</taxon>
        <taxon>indigoferoid/millettioid clade</taxon>
        <taxon>Phaseoleae</taxon>
        <taxon>Glycine</taxon>
        <taxon>Glycine subgen. Soja</taxon>
    </lineage>
</organism>
<dbReference type="PANTHER" id="PTHR37984">
    <property type="entry name" value="PROTEIN CBG26694"/>
    <property type="match status" value="1"/>
</dbReference>
<dbReference type="Pfam" id="PF17921">
    <property type="entry name" value="Integrase_H2C2"/>
    <property type="match status" value="1"/>
</dbReference>
<dbReference type="Proteomes" id="UP000289340">
    <property type="component" value="Chromosome 2"/>
</dbReference>
<dbReference type="InterPro" id="IPR050951">
    <property type="entry name" value="Retrovirus_Pol_polyprotein"/>
</dbReference>
<dbReference type="PANTHER" id="PTHR37984:SF15">
    <property type="entry name" value="INTEGRASE CATALYTIC DOMAIN-CONTAINING PROTEIN"/>
    <property type="match status" value="1"/>
</dbReference>
<dbReference type="Gene3D" id="3.40.50.2000">
    <property type="entry name" value="Glycogen Phosphorylase B"/>
    <property type="match status" value="1"/>
</dbReference>
<evidence type="ECO:0000313" key="2">
    <source>
        <dbReference type="EMBL" id="RZC24345.1"/>
    </source>
</evidence>
<dbReference type="InterPro" id="IPR036397">
    <property type="entry name" value="RNaseH_sf"/>
</dbReference>
<dbReference type="SUPFAM" id="SSF53098">
    <property type="entry name" value="Ribonuclease H-like"/>
    <property type="match status" value="1"/>
</dbReference>
<reference evidence="2 3" key="1">
    <citation type="submission" date="2018-09" db="EMBL/GenBank/DDBJ databases">
        <title>A high-quality reference genome of wild soybean provides a powerful tool to mine soybean genomes.</title>
        <authorList>
            <person name="Xie M."/>
            <person name="Chung C.Y.L."/>
            <person name="Li M.-W."/>
            <person name="Wong F.-L."/>
            <person name="Chan T.-F."/>
            <person name="Lam H.-M."/>
        </authorList>
    </citation>
    <scope>NUCLEOTIDE SEQUENCE [LARGE SCALE GENOMIC DNA]</scope>
    <source>
        <strain evidence="3">cv. W05</strain>
        <tissue evidence="2">Hypocotyl of etiolated seedlings</tissue>
    </source>
</reference>
<accession>A0A445LMD2</accession>
<dbReference type="SUPFAM" id="SSF53756">
    <property type="entry name" value="UDP-Glycosyltransferase/glycogen phosphorylase"/>
    <property type="match status" value="1"/>
</dbReference>
<keyword evidence="3" id="KW-1185">Reference proteome</keyword>
<protein>
    <submittedName>
        <fullName evidence="2">Transposon Tf2-6 polyprotein</fullName>
    </submittedName>
</protein>
<proteinExistence type="predicted"/>
<dbReference type="InterPro" id="IPR041588">
    <property type="entry name" value="Integrase_H2C2"/>
</dbReference>
<dbReference type="Gene3D" id="1.10.340.70">
    <property type="match status" value="1"/>
</dbReference>
<gene>
    <name evidence="2" type="ORF">D0Y65_003539</name>
</gene>
<dbReference type="GO" id="GO:0003676">
    <property type="term" value="F:nucleic acid binding"/>
    <property type="evidence" value="ECO:0007669"/>
    <property type="project" value="InterPro"/>
</dbReference>
<evidence type="ECO:0000313" key="3">
    <source>
        <dbReference type="Proteomes" id="UP000289340"/>
    </source>
</evidence>
<comment type="caution">
    <text evidence="2">The sequence shown here is derived from an EMBL/GenBank/DDBJ whole genome shotgun (WGS) entry which is preliminary data.</text>
</comment>
<dbReference type="InterPro" id="IPR012337">
    <property type="entry name" value="RNaseH-like_sf"/>
</dbReference>
<dbReference type="EMBL" id="QZWG01000002">
    <property type="protein sequence ID" value="RZC24345.1"/>
    <property type="molecule type" value="Genomic_DNA"/>
</dbReference>
<sequence length="332" mass="38362">MSSDHRPLHIFFFPFLAHGHIIPTVDMAKLFAAKGIKATIITTPINAPLISKAIGNSKTLTHNNEIHIQTIKFPSVEFCVDYRALNTIIVEDRFLFPTINELLDDLGHATWFSKVDLAQAAEAFWILNFPHFQFLNDLERELSNMVEFVTLLKAVRDKPHDHLDFRIQDELLLYKGHIWVNKSNSFILLLLEEYHKSPLGDHMGLAKTLSHLQHNFFWNGMKQDVREYILRCSNYQHTKYVTQKPFGLLQTIPPPFSPWEDMALDFITGMPNYQGATVILLVVDHFSKGAHFDMLPTNFIVHRVAWLFIEMVCKLHGFPRSLILDRDSMILA</sequence>